<dbReference type="PANTHER" id="PTHR31285">
    <property type="entry name" value="NICOTINAMIDE MONONUCLEOTIDE ADENYLYLTRANSFERASE"/>
    <property type="match status" value="1"/>
</dbReference>
<evidence type="ECO:0000256" key="4">
    <source>
        <dbReference type="ARBA" id="ARBA00022695"/>
    </source>
</evidence>
<sequence length="276" mass="31326">MFSFEPHLNSFLKTTSKSFKLLFATNNQFVLPITNRILVLDSSFNPPHKGHLSLVAKSLTHKLGDESTVHSSVNSRSVLLVLSVKNADKQPQPAKFEDRLKMMYYLAQEITDQFGVSCAIGITNCSLFVDKASTLEEYFKREYTNHLRFTFLLGYDTLVRLLAPKYYEPRSLQEALGGFFDTSDCFVLTRNDGSHPLESQMQYLERMKKGMVADTLPTWAEKIFLVQGDAHTDNLSSSSIRKLIQSGDNSWITKTTPNIASFITKEHPYEDIHTPP</sequence>
<reference evidence="9" key="1">
    <citation type="journal article" date="2021" name="Open Biol.">
        <title>Shared evolutionary footprints suggest mitochondrial oxidative damage underlies multiple complex I losses in fungi.</title>
        <authorList>
            <person name="Schikora-Tamarit M.A."/>
            <person name="Marcet-Houben M."/>
            <person name="Nosek J."/>
            <person name="Gabaldon T."/>
        </authorList>
    </citation>
    <scope>NUCLEOTIDE SEQUENCE</scope>
    <source>
        <strain evidence="9">NCAIM Y.01608</strain>
    </source>
</reference>
<keyword evidence="10" id="KW-1185">Reference proteome</keyword>
<evidence type="ECO:0000313" key="9">
    <source>
        <dbReference type="EMBL" id="KAH3660798.1"/>
    </source>
</evidence>
<comment type="caution">
    <text evidence="9">The sequence shown here is derived from an EMBL/GenBank/DDBJ whole genome shotgun (WGS) entry which is preliminary data.</text>
</comment>
<dbReference type="AlphaFoldDB" id="A0A1B7SPI0"/>
<evidence type="ECO:0000256" key="7">
    <source>
        <dbReference type="ARBA" id="ARBA00023027"/>
    </source>
</evidence>
<keyword evidence="7" id="KW-0520">NAD</keyword>
<dbReference type="GO" id="GO:0005737">
    <property type="term" value="C:cytoplasm"/>
    <property type="evidence" value="ECO:0007669"/>
    <property type="project" value="TreeGrafter"/>
</dbReference>
<accession>A0A1B7SPI0</accession>
<name>A0A1B7SPI0_9ASCO</name>
<dbReference type="GO" id="GO:0009435">
    <property type="term" value="P:NAD+ biosynthetic process"/>
    <property type="evidence" value="ECO:0007669"/>
    <property type="project" value="InterPro"/>
</dbReference>
<reference evidence="9" key="2">
    <citation type="submission" date="2021-01" db="EMBL/GenBank/DDBJ databases">
        <authorList>
            <person name="Schikora-Tamarit M.A."/>
        </authorList>
    </citation>
    <scope>NUCLEOTIDE SEQUENCE</scope>
    <source>
        <strain evidence="9">NCAIM Y.01608</strain>
    </source>
</reference>
<dbReference type="Gene3D" id="3.40.50.620">
    <property type="entry name" value="HUPs"/>
    <property type="match status" value="1"/>
</dbReference>
<dbReference type="Proteomes" id="UP000788993">
    <property type="component" value="Unassembled WGS sequence"/>
</dbReference>
<keyword evidence="5" id="KW-0547">Nucleotide-binding</keyword>
<proteinExistence type="predicted"/>
<dbReference type="GO" id="GO:0000309">
    <property type="term" value="F:nicotinamide-nucleotide adenylyltransferase activity"/>
    <property type="evidence" value="ECO:0007669"/>
    <property type="project" value="UniProtKB-EC"/>
</dbReference>
<gene>
    <name evidence="9" type="ORF">OGATHE_005130</name>
</gene>
<dbReference type="InterPro" id="IPR005248">
    <property type="entry name" value="NadD/NMNAT"/>
</dbReference>
<organism evidence="9 10">
    <name type="scientific">Ogataea polymorpha</name>
    <dbReference type="NCBI Taxonomy" id="460523"/>
    <lineage>
        <taxon>Eukaryota</taxon>
        <taxon>Fungi</taxon>
        <taxon>Dikarya</taxon>
        <taxon>Ascomycota</taxon>
        <taxon>Saccharomycotina</taxon>
        <taxon>Pichiomycetes</taxon>
        <taxon>Pichiales</taxon>
        <taxon>Pichiaceae</taxon>
        <taxon>Ogataea</taxon>
    </lineage>
</organism>
<evidence type="ECO:0000256" key="8">
    <source>
        <dbReference type="ARBA" id="ARBA00049001"/>
    </source>
</evidence>
<comment type="pathway">
    <text evidence="1">Cofactor biosynthesis; NAD(+) biosynthesis.</text>
</comment>
<dbReference type="SUPFAM" id="SSF52374">
    <property type="entry name" value="Nucleotidylyl transferase"/>
    <property type="match status" value="1"/>
</dbReference>
<evidence type="ECO:0000256" key="6">
    <source>
        <dbReference type="ARBA" id="ARBA00022840"/>
    </source>
</evidence>
<keyword evidence="3" id="KW-0808">Transferase</keyword>
<evidence type="ECO:0000256" key="3">
    <source>
        <dbReference type="ARBA" id="ARBA00022679"/>
    </source>
</evidence>
<dbReference type="EMBL" id="JAEUBD010001468">
    <property type="protein sequence ID" value="KAH3660798.1"/>
    <property type="molecule type" value="Genomic_DNA"/>
</dbReference>
<dbReference type="RefSeq" id="XP_018213052.1">
    <property type="nucleotide sequence ID" value="XM_018353548.1"/>
</dbReference>
<dbReference type="GO" id="GO:0005634">
    <property type="term" value="C:nucleus"/>
    <property type="evidence" value="ECO:0007669"/>
    <property type="project" value="TreeGrafter"/>
</dbReference>
<keyword evidence="4" id="KW-0548">Nucleotidyltransferase</keyword>
<keyword evidence="2" id="KW-0662">Pyridine nucleotide biosynthesis</keyword>
<evidence type="ECO:0000256" key="2">
    <source>
        <dbReference type="ARBA" id="ARBA00022642"/>
    </source>
</evidence>
<evidence type="ECO:0000313" key="10">
    <source>
        <dbReference type="Proteomes" id="UP000788993"/>
    </source>
</evidence>
<evidence type="ECO:0000256" key="1">
    <source>
        <dbReference type="ARBA" id="ARBA00004790"/>
    </source>
</evidence>
<keyword evidence="6" id="KW-0067">ATP-binding</keyword>
<comment type="catalytic activity">
    <reaction evidence="8">
        <text>beta-nicotinamide D-ribonucleotide + ATP + H(+) = diphosphate + NAD(+)</text>
        <dbReference type="Rhea" id="RHEA:21360"/>
        <dbReference type="ChEBI" id="CHEBI:14649"/>
        <dbReference type="ChEBI" id="CHEBI:15378"/>
        <dbReference type="ChEBI" id="CHEBI:30616"/>
        <dbReference type="ChEBI" id="CHEBI:33019"/>
        <dbReference type="ChEBI" id="CHEBI:57540"/>
        <dbReference type="EC" id="2.7.7.1"/>
    </reaction>
</comment>
<evidence type="ECO:0000256" key="5">
    <source>
        <dbReference type="ARBA" id="ARBA00022741"/>
    </source>
</evidence>
<dbReference type="InterPro" id="IPR014729">
    <property type="entry name" value="Rossmann-like_a/b/a_fold"/>
</dbReference>
<dbReference type="GO" id="GO:0016887">
    <property type="term" value="F:ATP hydrolysis activity"/>
    <property type="evidence" value="ECO:0007669"/>
    <property type="project" value="TreeGrafter"/>
</dbReference>
<dbReference type="PANTHER" id="PTHR31285:SF0">
    <property type="entry name" value="NICOTINAMIDE MONONUCLEOTIDE ADENYLYLTRANSFERASE"/>
    <property type="match status" value="1"/>
</dbReference>
<protein>
    <submittedName>
        <fullName evidence="9">Uncharacterized protein</fullName>
    </submittedName>
</protein>
<dbReference type="CDD" id="cd02165">
    <property type="entry name" value="NMNAT"/>
    <property type="match status" value="1"/>
</dbReference>
<dbReference type="GO" id="GO:0005524">
    <property type="term" value="F:ATP binding"/>
    <property type="evidence" value="ECO:0007669"/>
    <property type="project" value="UniProtKB-KW"/>
</dbReference>